<dbReference type="AlphaFoldDB" id="A0A419S6B5"/>
<dbReference type="Pfam" id="PF18928">
    <property type="entry name" value="DUF5677"/>
    <property type="match status" value="1"/>
</dbReference>
<sequence>MEKLEKIREIDDEIFECLQEYFPKVKDCNFKKDFPVSFVLILSFDTSANFIKTGILDCAETDNLYGAKILFRSLIEHYLRFKYIFFNWTKTKSDETSEKYFIFSFANDEINSVKAEISKMQLYNPLYKFDSWDDLLKKYSKSEIEKQSVNYTYKNIIKFLIKEMNKPDESQIPFLGNIITEYSKLSSYVHGSILATNETMEFSVESKRMTEIIRISSLATQMSASIKLFSLIMLLQNDREKFTESYLKIDALIKKIPPAGASLQLVPFIKH</sequence>
<evidence type="ECO:0000313" key="1">
    <source>
        <dbReference type="EMBL" id="RKD16575.1"/>
    </source>
</evidence>
<dbReference type="Proteomes" id="UP000283433">
    <property type="component" value="Unassembled WGS sequence"/>
</dbReference>
<evidence type="ECO:0000313" key="2">
    <source>
        <dbReference type="Proteomes" id="UP000283433"/>
    </source>
</evidence>
<comment type="caution">
    <text evidence="1">The sequence shown here is derived from an EMBL/GenBank/DDBJ whole genome shotgun (WGS) entry which is preliminary data.</text>
</comment>
<proteinExistence type="predicted"/>
<dbReference type="OrthoDB" id="1490876at2"/>
<dbReference type="EMBL" id="MBTA01000016">
    <property type="protein sequence ID" value="RKD16575.1"/>
    <property type="molecule type" value="Genomic_DNA"/>
</dbReference>
<accession>A0A419S6B5</accession>
<name>A0A419S6B5_9SPHI</name>
<dbReference type="InterPro" id="IPR043733">
    <property type="entry name" value="DUF5677"/>
</dbReference>
<keyword evidence="2" id="KW-1185">Reference proteome</keyword>
<gene>
    <name evidence="1" type="ORF">BCY91_17210</name>
</gene>
<organism evidence="1 2">
    <name type="scientific">Pelobium manganitolerans</name>
    <dbReference type="NCBI Taxonomy" id="1842495"/>
    <lineage>
        <taxon>Bacteria</taxon>
        <taxon>Pseudomonadati</taxon>
        <taxon>Bacteroidota</taxon>
        <taxon>Sphingobacteriia</taxon>
        <taxon>Sphingobacteriales</taxon>
        <taxon>Sphingobacteriaceae</taxon>
        <taxon>Pelobium</taxon>
    </lineage>
</organism>
<dbReference type="RefSeq" id="WP_120181546.1">
    <property type="nucleotide sequence ID" value="NZ_MBTA01000016.1"/>
</dbReference>
<reference evidence="1 2" key="1">
    <citation type="submission" date="2016-07" db="EMBL/GenBank/DDBJ databases">
        <title>Genome of Pelobium manganitolerans.</title>
        <authorList>
            <person name="Wu S."/>
            <person name="Wang G."/>
        </authorList>
    </citation>
    <scope>NUCLEOTIDE SEQUENCE [LARGE SCALE GENOMIC DNA]</scope>
    <source>
        <strain evidence="1 2">YS-25</strain>
    </source>
</reference>
<protein>
    <submittedName>
        <fullName evidence="1">Uncharacterized protein</fullName>
    </submittedName>
</protein>